<comment type="similarity">
    <text evidence="3">Belongs to the peptidase M13 family.</text>
</comment>
<comment type="subcellular location">
    <subcellularLocation>
        <location evidence="2">Cell membrane</location>
        <topology evidence="2">Single-pass type II membrane protein</topology>
    </subcellularLocation>
</comment>
<dbReference type="InterPro" id="IPR008753">
    <property type="entry name" value="Peptidase_M13_N"/>
</dbReference>
<evidence type="ECO:0000256" key="5">
    <source>
        <dbReference type="ARBA" id="ARBA00022723"/>
    </source>
</evidence>
<dbReference type="PANTHER" id="PTHR11733">
    <property type="entry name" value="ZINC METALLOPROTEASE FAMILY M13 NEPRILYSIN-RELATED"/>
    <property type="match status" value="1"/>
</dbReference>
<keyword evidence="6" id="KW-0378">Hydrolase</keyword>
<dbReference type="InterPro" id="IPR018497">
    <property type="entry name" value="Peptidase_M13_C"/>
</dbReference>
<evidence type="ECO:0000256" key="1">
    <source>
        <dbReference type="ARBA" id="ARBA00001947"/>
    </source>
</evidence>
<comment type="cofactor">
    <cofactor evidence="1">
        <name>Zn(2+)</name>
        <dbReference type="ChEBI" id="CHEBI:29105"/>
    </cofactor>
</comment>
<dbReference type="SUPFAM" id="SSF55486">
    <property type="entry name" value="Metalloproteases ('zincins'), catalytic domain"/>
    <property type="match status" value="1"/>
</dbReference>
<dbReference type="CDD" id="cd08662">
    <property type="entry name" value="M13"/>
    <property type="match status" value="1"/>
</dbReference>
<evidence type="ECO:0000259" key="10">
    <source>
        <dbReference type="Pfam" id="PF01431"/>
    </source>
</evidence>
<feature type="domain" description="Peptidase M13 N-terminal" evidence="11">
    <location>
        <begin position="125"/>
        <end position="537"/>
    </location>
</feature>
<dbReference type="Gene3D" id="3.40.390.10">
    <property type="entry name" value="Collagenase (Catalytic Domain)"/>
    <property type="match status" value="1"/>
</dbReference>
<organism evidence="12 13">
    <name type="scientific">Trichogramma kaykai</name>
    <dbReference type="NCBI Taxonomy" id="54128"/>
    <lineage>
        <taxon>Eukaryota</taxon>
        <taxon>Metazoa</taxon>
        <taxon>Ecdysozoa</taxon>
        <taxon>Arthropoda</taxon>
        <taxon>Hexapoda</taxon>
        <taxon>Insecta</taxon>
        <taxon>Pterygota</taxon>
        <taxon>Neoptera</taxon>
        <taxon>Endopterygota</taxon>
        <taxon>Hymenoptera</taxon>
        <taxon>Apocrita</taxon>
        <taxon>Proctotrupomorpha</taxon>
        <taxon>Chalcidoidea</taxon>
        <taxon>Trichogrammatidae</taxon>
        <taxon>Trichogramma</taxon>
    </lineage>
</organism>
<dbReference type="GO" id="GO:0046872">
    <property type="term" value="F:metal ion binding"/>
    <property type="evidence" value="ECO:0007669"/>
    <property type="project" value="UniProtKB-KW"/>
</dbReference>
<dbReference type="InterPro" id="IPR024079">
    <property type="entry name" value="MetalloPept_cat_dom_sf"/>
</dbReference>
<keyword evidence="13" id="KW-1185">Reference proteome</keyword>
<keyword evidence="8" id="KW-0482">Metalloprotease</keyword>
<protein>
    <recommendedName>
        <fullName evidence="14">Peptidase M13 N-terminal domain-containing protein</fullName>
    </recommendedName>
</protein>
<keyword evidence="5" id="KW-0479">Metal-binding</keyword>
<dbReference type="GO" id="GO:0005886">
    <property type="term" value="C:plasma membrane"/>
    <property type="evidence" value="ECO:0007669"/>
    <property type="project" value="UniProtKB-SubCell"/>
</dbReference>
<dbReference type="Pfam" id="PF01431">
    <property type="entry name" value="Peptidase_M13"/>
    <property type="match status" value="1"/>
</dbReference>
<dbReference type="GO" id="GO:0006508">
    <property type="term" value="P:proteolysis"/>
    <property type="evidence" value="ECO:0007669"/>
    <property type="project" value="UniProtKB-KW"/>
</dbReference>
<gene>
    <name evidence="12" type="ORF">TKK_008209</name>
</gene>
<comment type="caution">
    <text evidence="12">The sequence shown here is derived from an EMBL/GenBank/DDBJ whole genome shotgun (WGS) entry which is preliminary data.</text>
</comment>
<evidence type="ECO:0000256" key="9">
    <source>
        <dbReference type="SAM" id="Phobius"/>
    </source>
</evidence>
<name>A0ABD2WZN2_9HYME</name>
<dbReference type="EMBL" id="JBJJXI010000060">
    <property type="protein sequence ID" value="KAL3397976.1"/>
    <property type="molecule type" value="Genomic_DNA"/>
</dbReference>
<keyword evidence="9" id="KW-1133">Transmembrane helix</keyword>
<evidence type="ECO:0000256" key="2">
    <source>
        <dbReference type="ARBA" id="ARBA00004401"/>
    </source>
</evidence>
<sequence>MPRDQGAGQSYDDGHGLEEPMVQVERPHNFSTWICCVPCYWLRRSKAVHKALLTFAMLLVTSLLVTSPVLFLITTLPEGDQPRVCSPLDEACIRERDGSEGVCNTQACHEAARRMLATMQRGVDPCKDFYQFACGNFRNRLAYQPTSSFSSLQEHVDEQIENLLLNKTGKMNGVYNKLGHFYNSCLEFKNKPVDFNPVYNLLAKLGGYISPKGTEPTDITPLVSSLLKITGASLFDLYIDIDLFDHNKRAIFLDLPKKYLSNDFINEVPDNAPRRRRNVNEYNRFIKRYKRSNHAESRAYTVIKNSRDEKRSSRIKSIIQNFIPSGLEPTLRSSEADQLLQFCLSLDKIFPRHKDIYNWIDIDQRIYVPYNLSYLQDSFNYIRWKLLLNLSLDNATAQLYYNGFHRNEDYSSYIYVTAPHYFRSLGKLLNRFSKRMVHNGLLVLYATDILHDIVNVTANRNWSENCVKITKNIFSEAVGTLYVQQHKPDFLELLVNRVAVLFERIKETLAERMLVMPWLDEETRTQAIFRLRSLQGKFQIWHGYLNESSLAQEMNQVFIYEGDFFTTVLRRLKQIRTPEAQMKRNATQKWTHPYTISAYYEASSNSIVIPLAMMSAWSWSWEGGPSYAVYATLGSVISHEVLHAFDLHHRRLPLDPDPINNHWSWITPEAWHRLEVMVECVAKLYARSFWKKVQFFGNSVDVQFDWNITRNENVADIGSLQIAYHTWHTLTNGKDRTLPGMEALRPSQLFFISVAQTYCSNMTAEAYILSVELDYHTPQPERINGIMMNSPEFADAFRCTVGTKMNPPKKCKTW</sequence>
<evidence type="ECO:0000256" key="8">
    <source>
        <dbReference type="ARBA" id="ARBA00023049"/>
    </source>
</evidence>
<reference evidence="12 13" key="1">
    <citation type="journal article" date="2024" name="bioRxiv">
        <title>A reference genome for Trichogramma kaykai: A tiny desert-dwelling parasitoid wasp with competing sex-ratio distorters.</title>
        <authorList>
            <person name="Culotta J."/>
            <person name="Lindsey A.R."/>
        </authorList>
    </citation>
    <scope>NUCLEOTIDE SEQUENCE [LARGE SCALE GENOMIC DNA]</scope>
    <source>
        <strain evidence="12 13">KSX58</strain>
    </source>
</reference>
<dbReference type="PANTHER" id="PTHR11733:SF209">
    <property type="entry name" value="FI20018P1"/>
    <property type="match status" value="1"/>
</dbReference>
<feature type="transmembrane region" description="Helical" evidence="9">
    <location>
        <begin position="51"/>
        <end position="73"/>
    </location>
</feature>
<evidence type="ECO:0008006" key="14">
    <source>
        <dbReference type="Google" id="ProtNLM"/>
    </source>
</evidence>
<evidence type="ECO:0000313" key="13">
    <source>
        <dbReference type="Proteomes" id="UP001627154"/>
    </source>
</evidence>
<dbReference type="PROSITE" id="PS51885">
    <property type="entry name" value="NEPRILYSIN"/>
    <property type="match status" value="1"/>
</dbReference>
<dbReference type="AlphaFoldDB" id="A0ABD2WZN2"/>
<evidence type="ECO:0000256" key="6">
    <source>
        <dbReference type="ARBA" id="ARBA00022801"/>
    </source>
</evidence>
<evidence type="ECO:0000259" key="11">
    <source>
        <dbReference type="Pfam" id="PF05649"/>
    </source>
</evidence>
<keyword evidence="4" id="KW-0645">Protease</keyword>
<keyword evidence="9" id="KW-0472">Membrane</keyword>
<accession>A0ABD2WZN2</accession>
<keyword evidence="7" id="KW-0862">Zinc</keyword>
<feature type="domain" description="Peptidase M13 C-terminal" evidence="10">
    <location>
        <begin position="598"/>
        <end position="812"/>
    </location>
</feature>
<dbReference type="Gene3D" id="1.10.1380.10">
    <property type="entry name" value="Neutral endopeptidase , domain2"/>
    <property type="match status" value="1"/>
</dbReference>
<evidence type="ECO:0000313" key="12">
    <source>
        <dbReference type="EMBL" id="KAL3397976.1"/>
    </source>
</evidence>
<dbReference type="InterPro" id="IPR042089">
    <property type="entry name" value="Peptidase_M13_dom_2"/>
</dbReference>
<evidence type="ECO:0000256" key="7">
    <source>
        <dbReference type="ARBA" id="ARBA00022833"/>
    </source>
</evidence>
<evidence type="ECO:0000256" key="4">
    <source>
        <dbReference type="ARBA" id="ARBA00022670"/>
    </source>
</evidence>
<dbReference type="GO" id="GO:0008237">
    <property type="term" value="F:metallopeptidase activity"/>
    <property type="evidence" value="ECO:0007669"/>
    <property type="project" value="UniProtKB-KW"/>
</dbReference>
<dbReference type="Pfam" id="PF05649">
    <property type="entry name" value="Peptidase_M13_N"/>
    <property type="match status" value="1"/>
</dbReference>
<evidence type="ECO:0000256" key="3">
    <source>
        <dbReference type="ARBA" id="ARBA00007357"/>
    </source>
</evidence>
<dbReference type="InterPro" id="IPR000718">
    <property type="entry name" value="Peptidase_M13"/>
</dbReference>
<keyword evidence="9" id="KW-0812">Transmembrane</keyword>
<proteinExistence type="inferred from homology"/>
<dbReference type="Proteomes" id="UP001627154">
    <property type="component" value="Unassembled WGS sequence"/>
</dbReference>